<dbReference type="Proteomes" id="UP000003639">
    <property type="component" value="Unassembled WGS sequence"/>
</dbReference>
<dbReference type="STRING" id="411467.BACCAP_01008"/>
<keyword evidence="2" id="KW-1185">Reference proteome</keyword>
<name>A6NS30_9FIRM</name>
<sequence length="120" mass="13977">MKKQYDNLPAARPSLEERLDRLKKGLVSDSRVLDARLEQISGFPLTDWLGEHRERLAQLRRAFPDITENMTFGQAADVLWKDRDTRKGMEGMWLLLSPLLDIDRYMVKHNDGGAFYWGAR</sequence>
<organism evidence="1 2">
    <name type="scientific">Pseudoflavonifractor capillosus ATCC 29799</name>
    <dbReference type="NCBI Taxonomy" id="411467"/>
    <lineage>
        <taxon>Bacteria</taxon>
        <taxon>Bacillati</taxon>
        <taxon>Bacillota</taxon>
        <taxon>Clostridia</taxon>
        <taxon>Eubacteriales</taxon>
        <taxon>Oscillospiraceae</taxon>
        <taxon>Pseudoflavonifractor</taxon>
    </lineage>
</organism>
<dbReference type="EMBL" id="AAXG02000007">
    <property type="protein sequence ID" value="EDN01068.1"/>
    <property type="molecule type" value="Genomic_DNA"/>
</dbReference>
<accession>A6NS30</accession>
<gene>
    <name evidence="1" type="ORF">BACCAP_01008</name>
</gene>
<dbReference type="AlphaFoldDB" id="A6NS30"/>
<protein>
    <submittedName>
        <fullName evidence="1">Uncharacterized protein</fullName>
    </submittedName>
</protein>
<evidence type="ECO:0000313" key="2">
    <source>
        <dbReference type="Proteomes" id="UP000003639"/>
    </source>
</evidence>
<dbReference type="RefSeq" id="WP_006571557.1">
    <property type="nucleotide sequence ID" value="NZ_AAXG02000007.1"/>
</dbReference>
<comment type="caution">
    <text evidence="1">The sequence shown here is derived from an EMBL/GenBank/DDBJ whole genome shotgun (WGS) entry which is preliminary data.</text>
</comment>
<reference evidence="1 2" key="1">
    <citation type="submission" date="2007-04" db="EMBL/GenBank/DDBJ databases">
        <authorList>
            <person name="Fulton L."/>
            <person name="Clifton S."/>
            <person name="Fulton B."/>
            <person name="Xu J."/>
            <person name="Minx P."/>
            <person name="Pepin K.H."/>
            <person name="Johnson M."/>
            <person name="Thiruvilangam P."/>
            <person name="Bhonagiri V."/>
            <person name="Nash W.E."/>
            <person name="Mardis E.R."/>
            <person name="Wilson R.K."/>
        </authorList>
    </citation>
    <scope>NUCLEOTIDE SEQUENCE [LARGE SCALE GENOMIC DNA]</scope>
    <source>
        <strain evidence="1 2">ATCC 29799</strain>
    </source>
</reference>
<reference evidence="1 2" key="2">
    <citation type="submission" date="2007-06" db="EMBL/GenBank/DDBJ databases">
        <title>Draft genome sequence of Pseudoflavonifractor capillosus ATCC 29799.</title>
        <authorList>
            <person name="Sudarsanam P."/>
            <person name="Ley R."/>
            <person name="Guruge J."/>
            <person name="Turnbaugh P.J."/>
            <person name="Mahowald M."/>
            <person name="Liep D."/>
            <person name="Gordon J."/>
        </authorList>
    </citation>
    <scope>NUCLEOTIDE SEQUENCE [LARGE SCALE GENOMIC DNA]</scope>
    <source>
        <strain evidence="1 2">ATCC 29799</strain>
    </source>
</reference>
<proteinExistence type="predicted"/>
<evidence type="ECO:0000313" key="1">
    <source>
        <dbReference type="EMBL" id="EDN01068.1"/>
    </source>
</evidence>